<proteinExistence type="inferred from homology"/>
<dbReference type="GO" id="GO:0016020">
    <property type="term" value="C:membrane"/>
    <property type="evidence" value="ECO:0007669"/>
    <property type="project" value="UniProtKB-SubCell"/>
</dbReference>
<reference evidence="14 15" key="1">
    <citation type="journal article" date="2018" name="Sci. Rep.">
        <title>Genomic signatures of local adaptation to the degree of environmental predictability in rotifers.</title>
        <authorList>
            <person name="Franch-Gras L."/>
            <person name="Hahn C."/>
            <person name="Garcia-Roger E.M."/>
            <person name="Carmona M.J."/>
            <person name="Serra M."/>
            <person name="Gomez A."/>
        </authorList>
    </citation>
    <scope>NUCLEOTIDE SEQUENCE [LARGE SCALE GENOMIC DNA]</scope>
    <source>
        <strain evidence="14">HYR1</strain>
    </source>
</reference>
<comment type="function">
    <text evidence="11">Catalyses the transfer of galactose onto proteins or lipids.</text>
</comment>
<keyword evidence="15" id="KW-1185">Reference proteome</keyword>
<dbReference type="GO" id="GO:0005794">
    <property type="term" value="C:Golgi apparatus"/>
    <property type="evidence" value="ECO:0007669"/>
    <property type="project" value="TreeGrafter"/>
</dbReference>
<sequence>MRFSKIQNLIIINLAILLVVFTFHEKILTSLDSYNTAIFCNLKSNQNSKCVNKKSKNESGNFDKIARDLRHLNLKPGGQNILKRYKSKIAIVVPYRDRIRNLKIFLRYVHPFLVQQNIYYGFFLIEPIGNLTFNKGIAMNAGFVESQKENDWDCFIFHDVDLLPESIHNIYSCDQRVPKLLSTSISSFGYSVDGYFKEKHFGGVTAFTREQFETINGFSNVYFGWGLEDDDARLRVLAKYPSVRRVDPENGRYYANCHKQQKRNPNRFIQYLNSRNRQTKDGLNSLDYKIIKWEKSNLFIRIFISYHEN</sequence>
<dbReference type="Proteomes" id="UP000276133">
    <property type="component" value="Unassembled WGS sequence"/>
</dbReference>
<dbReference type="PRINTS" id="PR02050">
    <property type="entry name" value="B14GALTRFASE"/>
</dbReference>
<keyword evidence="10 11" id="KW-0325">Glycoprotein</keyword>
<dbReference type="EC" id="2.4.1.-" evidence="11"/>
<dbReference type="EMBL" id="REGN01002506">
    <property type="protein sequence ID" value="RNA27689.1"/>
    <property type="molecule type" value="Genomic_DNA"/>
</dbReference>
<dbReference type="SUPFAM" id="SSF53448">
    <property type="entry name" value="Nucleotide-diphospho-sugar transferases"/>
    <property type="match status" value="1"/>
</dbReference>
<dbReference type="PANTHER" id="PTHR19300:SF57">
    <property type="entry name" value="BETA-1,4-N-ACETYLGALACTOSAMINYLTRANSFERASE"/>
    <property type="match status" value="1"/>
</dbReference>
<evidence type="ECO:0000256" key="8">
    <source>
        <dbReference type="ARBA" id="ARBA00022989"/>
    </source>
</evidence>
<evidence type="ECO:0000256" key="9">
    <source>
        <dbReference type="ARBA" id="ARBA00023136"/>
    </source>
</evidence>
<dbReference type="STRING" id="10195.A0A3M7RW63"/>
<comment type="caution">
    <text evidence="14">The sequence shown here is derived from an EMBL/GenBank/DDBJ whole genome shotgun (WGS) entry which is preliminary data.</text>
</comment>
<gene>
    <name evidence="14" type="ORF">BpHYR1_020729</name>
</gene>
<feature type="domain" description="Galactosyltransferase N-terminal" evidence="13">
    <location>
        <begin position="61"/>
        <end position="174"/>
    </location>
</feature>
<dbReference type="Gene3D" id="3.90.550.10">
    <property type="entry name" value="Spore Coat Polysaccharide Biosynthesis Protein SpsA, Chain A"/>
    <property type="match status" value="1"/>
</dbReference>
<evidence type="ECO:0000256" key="6">
    <source>
        <dbReference type="ARBA" id="ARBA00022692"/>
    </source>
</evidence>
<evidence type="ECO:0000259" key="13">
    <source>
        <dbReference type="Pfam" id="PF13733"/>
    </source>
</evidence>
<evidence type="ECO:0000256" key="4">
    <source>
        <dbReference type="ARBA" id="ARBA00022676"/>
    </source>
</evidence>
<keyword evidence="4 11" id="KW-0328">Glycosyltransferase</keyword>
<dbReference type="Pfam" id="PF13733">
    <property type="entry name" value="Glyco_transf_7N"/>
    <property type="match status" value="1"/>
</dbReference>
<name>A0A3M7RW63_BRAPC</name>
<organism evidence="14 15">
    <name type="scientific">Brachionus plicatilis</name>
    <name type="common">Marine rotifer</name>
    <name type="synonym">Brachionus muelleri</name>
    <dbReference type="NCBI Taxonomy" id="10195"/>
    <lineage>
        <taxon>Eukaryota</taxon>
        <taxon>Metazoa</taxon>
        <taxon>Spiralia</taxon>
        <taxon>Gnathifera</taxon>
        <taxon>Rotifera</taxon>
        <taxon>Eurotatoria</taxon>
        <taxon>Monogononta</taxon>
        <taxon>Pseudotrocha</taxon>
        <taxon>Ploima</taxon>
        <taxon>Brachionidae</taxon>
        <taxon>Brachionus</taxon>
    </lineage>
</organism>
<dbReference type="GO" id="GO:0005975">
    <property type="term" value="P:carbohydrate metabolic process"/>
    <property type="evidence" value="ECO:0007669"/>
    <property type="project" value="InterPro"/>
</dbReference>
<evidence type="ECO:0000313" key="15">
    <source>
        <dbReference type="Proteomes" id="UP000276133"/>
    </source>
</evidence>
<protein>
    <recommendedName>
        <fullName evidence="11">Beta-1,4-galactosyltransferase</fullName>
        <ecNumber evidence="11">2.4.1.-</ecNumber>
    </recommendedName>
</protein>
<dbReference type="GO" id="GO:0008378">
    <property type="term" value="F:galactosyltransferase activity"/>
    <property type="evidence" value="ECO:0007669"/>
    <property type="project" value="TreeGrafter"/>
</dbReference>
<comment type="similarity">
    <text evidence="3 11">Belongs to the glycosyltransferase 7 family.</text>
</comment>
<evidence type="ECO:0000256" key="2">
    <source>
        <dbReference type="ARBA" id="ARBA00004922"/>
    </source>
</evidence>
<evidence type="ECO:0000256" key="10">
    <source>
        <dbReference type="ARBA" id="ARBA00023180"/>
    </source>
</evidence>
<feature type="domain" description="Galactosyltransferase C-terminal" evidence="12">
    <location>
        <begin position="195"/>
        <end position="258"/>
    </location>
</feature>
<dbReference type="OrthoDB" id="10016069at2759"/>
<keyword evidence="5 11" id="KW-0808">Transferase</keyword>
<evidence type="ECO:0000313" key="14">
    <source>
        <dbReference type="EMBL" id="RNA27689.1"/>
    </source>
</evidence>
<comment type="subcellular location">
    <subcellularLocation>
        <location evidence="1">Membrane</location>
        <topology evidence="1">Single-pass type II membrane protein</topology>
    </subcellularLocation>
</comment>
<keyword evidence="7 11" id="KW-0735">Signal-anchor</keyword>
<evidence type="ECO:0000256" key="7">
    <source>
        <dbReference type="ARBA" id="ARBA00022968"/>
    </source>
</evidence>
<evidence type="ECO:0000259" key="12">
    <source>
        <dbReference type="Pfam" id="PF02709"/>
    </source>
</evidence>
<dbReference type="AlphaFoldDB" id="A0A3M7RW63"/>
<evidence type="ECO:0000256" key="11">
    <source>
        <dbReference type="RuleBase" id="RU368121"/>
    </source>
</evidence>
<keyword evidence="8 11" id="KW-1133">Transmembrane helix</keyword>
<feature type="transmembrane region" description="Helical" evidence="11">
    <location>
        <begin position="6"/>
        <end position="23"/>
    </location>
</feature>
<comment type="pathway">
    <text evidence="2 11">Protein modification; protein glycosylation.</text>
</comment>
<evidence type="ECO:0000256" key="3">
    <source>
        <dbReference type="ARBA" id="ARBA00005735"/>
    </source>
</evidence>
<keyword evidence="6 11" id="KW-0812">Transmembrane</keyword>
<dbReference type="InterPro" id="IPR003859">
    <property type="entry name" value="Galactosyl_T"/>
</dbReference>
<dbReference type="UniPathway" id="UPA00378"/>
<dbReference type="Pfam" id="PF02709">
    <property type="entry name" value="Glyco_transf_7C"/>
    <property type="match status" value="1"/>
</dbReference>
<keyword evidence="9 11" id="KW-0472">Membrane</keyword>
<dbReference type="PANTHER" id="PTHR19300">
    <property type="entry name" value="BETA-1,4-GALACTOSYLTRANSFERASE"/>
    <property type="match status" value="1"/>
</dbReference>
<dbReference type="InterPro" id="IPR029044">
    <property type="entry name" value="Nucleotide-diphossugar_trans"/>
</dbReference>
<dbReference type="InterPro" id="IPR027995">
    <property type="entry name" value="Galactosyl_T_N"/>
</dbReference>
<evidence type="ECO:0000256" key="1">
    <source>
        <dbReference type="ARBA" id="ARBA00004606"/>
    </source>
</evidence>
<accession>A0A3M7RW63</accession>
<evidence type="ECO:0000256" key="5">
    <source>
        <dbReference type="ARBA" id="ARBA00022679"/>
    </source>
</evidence>
<dbReference type="InterPro" id="IPR027791">
    <property type="entry name" value="Galactosyl_T_C"/>
</dbReference>